<dbReference type="Proteomes" id="UP000518752">
    <property type="component" value="Unassembled WGS sequence"/>
</dbReference>
<dbReference type="SUPFAM" id="SSF56112">
    <property type="entry name" value="Protein kinase-like (PK-like)"/>
    <property type="match status" value="1"/>
</dbReference>
<sequence length="452" mass="50569">MMSCLRSTSCGRGALSEEDNFAVILQCNAPQVVSAPSESEEVAEEARDIVGKVEQDFQKQSDLNVPEDVLRHTASLLRSVSVHSVKESPQDAETRDKLAQILAVPLERVSNLDGTSSDYISAATTPMYVNATSAVVEIKAELGTGGSDPGTQSLLSYSRFYCSHERAKIRKISCCPAFLIGIAGPWLVVMGAVLTSRTIAQLLSPYEWLGYSRLFNDQQVYRIARPLYALRLSIAELHEYYARLITPVVQPGHIHPRFCPSLTSFFSDKTEISFVYAHPFEQDFTCVTFKATRTDTQQPIVIKFVRQYGQEAHLLMAKHKMAPKLLSCTPLGDQYDDLSLVAMEFIKGKTLQDAYDPSQPLPDPVRRAIRAGLNLLNDDGFVFGDLRRPNIMLADGEEPAEERIRFIDFDWAGRDGESRYPFHLADVVCDPSGASEHDWIKREHQDNMFSHL</sequence>
<accession>A0A8H5D2F1</accession>
<dbReference type="OrthoDB" id="4062651at2759"/>
<organism evidence="2 3">
    <name type="scientific">Collybiopsis confluens</name>
    <dbReference type="NCBI Taxonomy" id="2823264"/>
    <lineage>
        <taxon>Eukaryota</taxon>
        <taxon>Fungi</taxon>
        <taxon>Dikarya</taxon>
        <taxon>Basidiomycota</taxon>
        <taxon>Agaricomycotina</taxon>
        <taxon>Agaricomycetes</taxon>
        <taxon>Agaricomycetidae</taxon>
        <taxon>Agaricales</taxon>
        <taxon>Marasmiineae</taxon>
        <taxon>Omphalotaceae</taxon>
        <taxon>Collybiopsis</taxon>
    </lineage>
</organism>
<evidence type="ECO:0000313" key="3">
    <source>
        <dbReference type="Proteomes" id="UP000518752"/>
    </source>
</evidence>
<evidence type="ECO:0000313" key="2">
    <source>
        <dbReference type="EMBL" id="KAF5352260.1"/>
    </source>
</evidence>
<proteinExistence type="predicted"/>
<comment type="caution">
    <text evidence="2">The sequence shown here is derived from an EMBL/GenBank/DDBJ whole genome shotgun (WGS) entry which is preliminary data.</text>
</comment>
<keyword evidence="1" id="KW-0472">Membrane</keyword>
<dbReference type="AlphaFoldDB" id="A0A8H5D2F1"/>
<protein>
    <recommendedName>
        <fullName evidence="4">Protein kinase domain-containing protein</fullName>
    </recommendedName>
</protein>
<keyword evidence="3" id="KW-1185">Reference proteome</keyword>
<keyword evidence="1" id="KW-1133">Transmembrane helix</keyword>
<gene>
    <name evidence="2" type="ORF">D9757_012519</name>
</gene>
<evidence type="ECO:0000256" key="1">
    <source>
        <dbReference type="SAM" id="Phobius"/>
    </source>
</evidence>
<dbReference type="InterPro" id="IPR011009">
    <property type="entry name" value="Kinase-like_dom_sf"/>
</dbReference>
<reference evidence="2 3" key="1">
    <citation type="journal article" date="2020" name="ISME J.">
        <title>Uncovering the hidden diversity of litter-decomposition mechanisms in mushroom-forming fungi.</title>
        <authorList>
            <person name="Floudas D."/>
            <person name="Bentzer J."/>
            <person name="Ahren D."/>
            <person name="Johansson T."/>
            <person name="Persson P."/>
            <person name="Tunlid A."/>
        </authorList>
    </citation>
    <scope>NUCLEOTIDE SEQUENCE [LARGE SCALE GENOMIC DNA]</scope>
    <source>
        <strain evidence="2 3">CBS 406.79</strain>
    </source>
</reference>
<evidence type="ECO:0008006" key="4">
    <source>
        <dbReference type="Google" id="ProtNLM"/>
    </source>
</evidence>
<dbReference type="EMBL" id="JAACJN010000277">
    <property type="protein sequence ID" value="KAF5352260.1"/>
    <property type="molecule type" value="Genomic_DNA"/>
</dbReference>
<dbReference type="Gene3D" id="1.10.510.10">
    <property type="entry name" value="Transferase(Phosphotransferase) domain 1"/>
    <property type="match status" value="1"/>
</dbReference>
<name>A0A8H5D2F1_9AGAR</name>
<keyword evidence="1" id="KW-0812">Transmembrane</keyword>
<feature type="transmembrane region" description="Helical" evidence="1">
    <location>
        <begin position="174"/>
        <end position="194"/>
    </location>
</feature>